<dbReference type="Proteomes" id="UP001226091">
    <property type="component" value="Chromosome"/>
</dbReference>
<dbReference type="EMBL" id="CP126116">
    <property type="protein sequence ID" value="WHZ58722.1"/>
    <property type="molecule type" value="Genomic_DNA"/>
</dbReference>
<accession>A0ACD4RE80</accession>
<organism evidence="1 2">
    <name type="scientific">Metabacillus hrfriensis</name>
    <dbReference type="NCBI Taxonomy" id="3048891"/>
    <lineage>
        <taxon>Bacteria</taxon>
        <taxon>Bacillati</taxon>
        <taxon>Bacillota</taxon>
        <taxon>Bacilli</taxon>
        <taxon>Bacillales</taxon>
        <taxon>Bacillaceae</taxon>
        <taxon>Metabacillus</taxon>
    </lineage>
</organism>
<gene>
    <name evidence="1" type="ORF">QLQ22_05090</name>
</gene>
<protein>
    <submittedName>
        <fullName evidence="1">Uncharacterized protein</fullName>
    </submittedName>
</protein>
<name>A0ACD4RE80_9BACI</name>
<evidence type="ECO:0000313" key="2">
    <source>
        <dbReference type="Proteomes" id="UP001226091"/>
    </source>
</evidence>
<proteinExistence type="predicted"/>
<keyword evidence="2" id="KW-1185">Reference proteome</keyword>
<sequence length="75" mass="8420">MRALNFKLRQFASSAGQDDLFDHPVSYLGKRKGLHKDGRVWPNSSAGTDPPSLHKKALALFLSDFIPQLFMVKYG</sequence>
<evidence type="ECO:0000313" key="1">
    <source>
        <dbReference type="EMBL" id="WHZ58722.1"/>
    </source>
</evidence>
<reference evidence="2" key="1">
    <citation type="journal article" date="2025" name="Aquaculture">
        <title>Assessment of the bioflocculant production and safety properties of Metabacillus hrfriensis sp. nov. based on phenotypic and whole-genome sequencing analysis.</title>
        <authorList>
            <person name="Zhang R."/>
            <person name="Zhao Z."/>
            <person name="Luo L."/>
            <person name="Wang S."/>
            <person name="Guo K."/>
            <person name="Xu W."/>
        </authorList>
    </citation>
    <scope>NUCLEOTIDE SEQUENCE [LARGE SCALE GENOMIC DNA]</scope>
    <source>
        <strain evidence="2">CT-WN-B3</strain>
    </source>
</reference>